<gene>
    <name evidence="1" type="ORF">HMPREF0027_0344</name>
</gene>
<dbReference type="EMBL" id="AEVG01000025">
    <property type="protein sequence ID" value="EFX92623.1"/>
    <property type="molecule type" value="Genomic_DNA"/>
</dbReference>
<organism evidence="1 2">
    <name type="scientific">Actinobacillus ureae ATCC 25976</name>
    <dbReference type="NCBI Taxonomy" id="887324"/>
    <lineage>
        <taxon>Bacteria</taxon>
        <taxon>Pseudomonadati</taxon>
        <taxon>Pseudomonadota</taxon>
        <taxon>Gammaproteobacteria</taxon>
        <taxon>Pasteurellales</taxon>
        <taxon>Pasteurellaceae</taxon>
        <taxon>Actinobacillus</taxon>
    </lineage>
</organism>
<name>E8KES7_9PAST</name>
<comment type="caution">
    <text evidence="1">The sequence shown here is derived from an EMBL/GenBank/DDBJ whole genome shotgun (WGS) entry which is preliminary data.</text>
</comment>
<sequence>MNIVILKNLEIYIEQHPEFFIYLISNLYNRDDGKQDENITNVQTESEKKAIFKQYYYTLEALRFIPG</sequence>
<evidence type="ECO:0000313" key="1">
    <source>
        <dbReference type="EMBL" id="EFX92623.1"/>
    </source>
</evidence>
<dbReference type="HOGENOM" id="CLU_2802774_0_0_6"/>
<protein>
    <submittedName>
        <fullName evidence="1">Uncharacterized protein</fullName>
    </submittedName>
</protein>
<dbReference type="Proteomes" id="UP000005467">
    <property type="component" value="Unassembled WGS sequence"/>
</dbReference>
<dbReference type="AlphaFoldDB" id="E8KES7"/>
<accession>E8KES7</accession>
<proteinExistence type="predicted"/>
<reference evidence="1 2" key="1">
    <citation type="submission" date="2011-01" db="EMBL/GenBank/DDBJ databases">
        <authorList>
            <person name="Muzny D."/>
            <person name="Qin X."/>
            <person name="Deng J."/>
            <person name="Jiang H."/>
            <person name="Liu Y."/>
            <person name="Qu J."/>
            <person name="Song X.-Z."/>
            <person name="Zhang L."/>
            <person name="Thornton R."/>
            <person name="Coyle M."/>
            <person name="Francisco L."/>
            <person name="Jackson L."/>
            <person name="Javaid M."/>
            <person name="Korchina V."/>
            <person name="Kovar C."/>
            <person name="Mata R."/>
            <person name="Mathew T."/>
            <person name="Ngo R."/>
            <person name="Nguyen L."/>
            <person name="Nguyen N."/>
            <person name="Okwuonu G."/>
            <person name="Ongeri F."/>
            <person name="Pham C."/>
            <person name="Simmons D."/>
            <person name="Wilczek-Boney K."/>
            <person name="Hale W."/>
            <person name="Jakkamsetti A."/>
            <person name="Pham P."/>
            <person name="Ruth R."/>
            <person name="San Lucas F."/>
            <person name="Warren J."/>
            <person name="Zhang J."/>
            <person name="Zhao Z."/>
            <person name="Zhou C."/>
            <person name="Zhu D."/>
            <person name="Lee S."/>
            <person name="Bess C."/>
            <person name="Blankenburg K."/>
            <person name="Forbes L."/>
            <person name="Fu Q."/>
            <person name="Gubbala S."/>
            <person name="Hirani K."/>
            <person name="Jayaseelan J.C."/>
            <person name="Lara F."/>
            <person name="Munidasa M."/>
            <person name="Palculict T."/>
            <person name="Patil S."/>
            <person name="Pu L.-L."/>
            <person name="Saada N."/>
            <person name="Tang L."/>
            <person name="Weissenberger G."/>
            <person name="Zhu Y."/>
            <person name="Hemphill L."/>
            <person name="Shang Y."/>
            <person name="Youmans B."/>
            <person name="Ayvaz T."/>
            <person name="Ross M."/>
            <person name="Santibanez J."/>
            <person name="Aqrawi P."/>
            <person name="Gross S."/>
            <person name="Joshi V."/>
            <person name="Fowler G."/>
            <person name="Nazareth L."/>
            <person name="Reid J."/>
            <person name="Worley K."/>
            <person name="Petrosino J."/>
            <person name="Highlander S."/>
            <person name="Gibbs R."/>
        </authorList>
    </citation>
    <scope>NUCLEOTIDE SEQUENCE [LARGE SCALE GENOMIC DNA]</scope>
    <source>
        <strain evidence="1 2">ATCC 25976</strain>
    </source>
</reference>
<evidence type="ECO:0000313" key="2">
    <source>
        <dbReference type="Proteomes" id="UP000005467"/>
    </source>
</evidence>
<keyword evidence="2" id="KW-1185">Reference proteome</keyword>